<dbReference type="EMBL" id="JBEXIP010000016">
    <property type="protein sequence ID" value="MET8435152.1"/>
    <property type="molecule type" value="Genomic_DNA"/>
</dbReference>
<dbReference type="InterPro" id="IPR047722">
    <property type="entry name" value="STM4015-like"/>
</dbReference>
<reference evidence="1 2" key="1">
    <citation type="submission" date="2024-06" db="EMBL/GenBank/DDBJ databases">
        <title>The Natural Products Discovery Center: Release of the First 8490 Sequenced Strains for Exploring Actinobacteria Biosynthetic Diversity.</title>
        <authorList>
            <person name="Kalkreuter E."/>
            <person name="Kautsar S.A."/>
            <person name="Yang D."/>
            <person name="Bader C.D."/>
            <person name="Teijaro C.N."/>
            <person name="Fluegel L."/>
            <person name="Davis C.M."/>
            <person name="Simpson J.R."/>
            <person name="Lauterbach L."/>
            <person name="Steele A.D."/>
            <person name="Gui C."/>
            <person name="Meng S."/>
            <person name="Li G."/>
            <person name="Viehrig K."/>
            <person name="Ye F."/>
            <person name="Su P."/>
            <person name="Kiefer A.F."/>
            <person name="Nichols A."/>
            <person name="Cepeda A.J."/>
            <person name="Yan W."/>
            <person name="Fan B."/>
            <person name="Jiang Y."/>
            <person name="Adhikari A."/>
            <person name="Zheng C.-J."/>
            <person name="Schuster L."/>
            <person name="Cowan T.M."/>
            <person name="Smanski M.J."/>
            <person name="Chevrette M.G."/>
            <person name="De Carvalho L.P.S."/>
            <person name="Shen B."/>
        </authorList>
    </citation>
    <scope>NUCLEOTIDE SEQUENCE [LARGE SCALE GENOMIC DNA]</scope>
    <source>
        <strain evidence="1 2">NPDC005137</strain>
    </source>
</reference>
<evidence type="ECO:0000313" key="1">
    <source>
        <dbReference type="EMBL" id="MET8435152.1"/>
    </source>
</evidence>
<dbReference type="SUPFAM" id="SSF52047">
    <property type="entry name" value="RNI-like"/>
    <property type="match status" value="1"/>
</dbReference>
<dbReference type="NCBIfam" id="NF038076">
    <property type="entry name" value="fam_STM4015"/>
    <property type="match status" value="1"/>
</dbReference>
<dbReference type="InterPro" id="IPR032675">
    <property type="entry name" value="LRR_dom_sf"/>
</dbReference>
<dbReference type="RefSeq" id="WP_356500987.1">
    <property type="nucleotide sequence ID" value="NZ_JBEXIP010000016.1"/>
</dbReference>
<dbReference type="Proteomes" id="UP001550044">
    <property type="component" value="Unassembled WGS sequence"/>
</dbReference>
<comment type="caution">
    <text evidence="1">The sequence shown here is derived from an EMBL/GenBank/DDBJ whole genome shotgun (WGS) entry which is preliminary data.</text>
</comment>
<proteinExistence type="predicted"/>
<accession>A0ABV2UBC5</accession>
<dbReference type="Gene3D" id="3.80.10.10">
    <property type="entry name" value="Ribonuclease Inhibitor"/>
    <property type="match status" value="1"/>
</dbReference>
<gene>
    <name evidence="1" type="ORF">ABZV61_20630</name>
</gene>
<protein>
    <submittedName>
        <fullName evidence="1">STM4015 family protein</fullName>
    </submittedName>
</protein>
<keyword evidence="2" id="KW-1185">Reference proteome</keyword>
<name>A0ABV2UBC5_9ACTN</name>
<organism evidence="1 2">
    <name type="scientific">Streptomyces sp. 900116325</name>
    <dbReference type="NCBI Taxonomy" id="3154295"/>
    <lineage>
        <taxon>Bacteria</taxon>
        <taxon>Bacillati</taxon>
        <taxon>Actinomycetota</taxon>
        <taxon>Actinomycetes</taxon>
        <taxon>Kitasatosporales</taxon>
        <taxon>Streptomycetaceae</taxon>
        <taxon>Streptomyces</taxon>
    </lineage>
</organism>
<sequence>MSGVDHLHELLGLPAVDFQHATGEAPAQAADAAAWRISVDPYDDESEMTWEEAFQAFLGAVDPGGVRALIIGQWGEATDETSSYPIGLVIAAADRLTSLEAIFVGDMTREENEISWIEQCEVTALLTAFPALLELGVRGGTYLTFSPSKHDRLRSLTIETGGLPVEVIRGILDSELPALERLDLWLGVSEYGGDADLADLAPLLSGSRFPRLHHLGLRNSELQNEIARAFASAPVVAQLRTLDLSNGTLGDEGAAALLEGQPLTHLERLDLHHHFLTEPMEYRIKAALEPHGVQVDLSEREEPWGGRGIEGRYTTVAE</sequence>
<evidence type="ECO:0000313" key="2">
    <source>
        <dbReference type="Proteomes" id="UP001550044"/>
    </source>
</evidence>